<protein>
    <submittedName>
        <fullName evidence="2">Uncharacterized protein</fullName>
    </submittedName>
</protein>
<proteinExistence type="predicted"/>
<name>A0AB34XXE9_9MICO</name>
<dbReference type="Proteomes" id="UP000076612">
    <property type="component" value="Unassembled WGS sequence"/>
</dbReference>
<feature type="region of interest" description="Disordered" evidence="1">
    <location>
        <begin position="1"/>
        <end position="32"/>
    </location>
</feature>
<organism evidence="2 3">
    <name type="scientific">Brevibacterium casei</name>
    <dbReference type="NCBI Taxonomy" id="33889"/>
    <lineage>
        <taxon>Bacteria</taxon>
        <taxon>Bacillati</taxon>
        <taxon>Actinomycetota</taxon>
        <taxon>Actinomycetes</taxon>
        <taxon>Micrococcales</taxon>
        <taxon>Brevibacteriaceae</taxon>
        <taxon>Brevibacterium</taxon>
    </lineage>
</organism>
<feature type="compositionally biased region" description="Polar residues" evidence="1">
    <location>
        <begin position="21"/>
        <end position="32"/>
    </location>
</feature>
<dbReference type="AlphaFoldDB" id="A0AB34XXE9"/>
<reference evidence="3" key="1">
    <citation type="submission" date="2016-01" db="EMBL/GenBank/DDBJ databases">
        <title>Draft genome of Chromobacterium sp. F49.</title>
        <authorList>
            <person name="Hong K.W."/>
        </authorList>
    </citation>
    <scope>NUCLEOTIDE SEQUENCE [LARGE SCALE GENOMIC DNA]</scope>
    <source>
        <strain evidence="3">M40</strain>
    </source>
</reference>
<dbReference type="RefSeq" id="WP_063248679.1">
    <property type="nucleotide sequence ID" value="NZ_JBFBNA010000023.1"/>
</dbReference>
<evidence type="ECO:0000313" key="2">
    <source>
        <dbReference type="EMBL" id="KZE24461.1"/>
    </source>
</evidence>
<accession>A0AB34XXE9</accession>
<dbReference type="EMBL" id="LQQR01000001">
    <property type="protein sequence ID" value="KZE24461.1"/>
    <property type="molecule type" value="Genomic_DNA"/>
</dbReference>
<evidence type="ECO:0000313" key="3">
    <source>
        <dbReference type="Proteomes" id="UP000076612"/>
    </source>
</evidence>
<evidence type="ECO:0000256" key="1">
    <source>
        <dbReference type="SAM" id="MobiDB-lite"/>
    </source>
</evidence>
<feature type="region of interest" description="Disordered" evidence="1">
    <location>
        <begin position="85"/>
        <end position="125"/>
    </location>
</feature>
<comment type="caution">
    <text evidence="2">The sequence shown here is derived from an EMBL/GenBank/DDBJ whole genome shotgun (WGS) entry which is preliminary data.</text>
</comment>
<gene>
    <name evidence="2" type="ORF">AVW13_00015</name>
</gene>
<feature type="compositionally biased region" description="Polar residues" evidence="1">
    <location>
        <begin position="1"/>
        <end position="10"/>
    </location>
</feature>
<sequence>MTRHTLSPEATGTVGPGAQWTEDSNGASTQTDPLRCEFAGWLGDDLVSVNPDFVVSGTLADALRASELTGFELRADPVITKSSEFVSESTADFPDRWERLVPGPDSSTASDDREPTEETDVARQGSDLLVSERALALLNDHPIAHARLTSAGNTPETARFTRNQDHADEAARAKAVAEFSAVKESGAKEAARITAVLEAVPAPTSAPPTMNTQNKRKITGDLTRAVAAVGKPIDDEKVLAVLRFVDGTIEVHESDDGWRDYDRNRIDGTQLSAVNVVLPPNAKVKFIQFNFRNPTGDATAVYPRIGELITGVSPFTRESVIDHLGEPEGTTTTRQNTIFDTYKIGRQRVLFYWDADDHSPLTIVVGRKA</sequence>